<feature type="compositionally biased region" description="Basic and acidic residues" evidence="1">
    <location>
        <begin position="80"/>
        <end position="141"/>
    </location>
</feature>
<keyword evidence="2" id="KW-0812">Transmembrane</keyword>
<keyword evidence="2" id="KW-0472">Membrane</keyword>
<feature type="region of interest" description="Disordered" evidence="1">
    <location>
        <begin position="50"/>
        <end position="201"/>
    </location>
</feature>
<feature type="compositionally biased region" description="Basic and acidic residues" evidence="1">
    <location>
        <begin position="181"/>
        <end position="193"/>
    </location>
</feature>
<accession>A0A6V8N2C5</accession>
<reference evidence="5" key="1">
    <citation type="submission" date="2020-06" db="EMBL/GenBank/DDBJ databases">
        <title>Draft genomic sequecing of Geomonas sp. Red745.</title>
        <authorList>
            <person name="Itoh H."/>
            <person name="Xu Z.X."/>
            <person name="Ushijima N."/>
            <person name="Masuda Y."/>
            <person name="Shiratori Y."/>
            <person name="Senoo K."/>
        </authorList>
    </citation>
    <scope>NUCLEOTIDE SEQUENCE [LARGE SCALE GENOMIC DNA]</scope>
    <source>
        <strain evidence="5">Red745</strain>
    </source>
</reference>
<dbReference type="SUPFAM" id="SSF110997">
    <property type="entry name" value="Sporulation related repeat"/>
    <property type="match status" value="1"/>
</dbReference>
<dbReference type="Gene3D" id="3.30.70.1070">
    <property type="entry name" value="Sporulation related repeat"/>
    <property type="match status" value="2"/>
</dbReference>
<feature type="transmembrane region" description="Helical" evidence="2">
    <location>
        <begin position="22"/>
        <end position="44"/>
    </location>
</feature>
<dbReference type="EMBL" id="BLXZ01000001">
    <property type="protein sequence ID" value="GFO66636.1"/>
    <property type="molecule type" value="Genomic_DNA"/>
</dbReference>
<organism evidence="4 5">
    <name type="scientific">Geomonas limicola</name>
    <dbReference type="NCBI Taxonomy" id="2740186"/>
    <lineage>
        <taxon>Bacteria</taxon>
        <taxon>Pseudomonadati</taxon>
        <taxon>Thermodesulfobacteriota</taxon>
        <taxon>Desulfuromonadia</taxon>
        <taxon>Geobacterales</taxon>
        <taxon>Geobacteraceae</taxon>
        <taxon>Geomonas</taxon>
    </lineage>
</organism>
<evidence type="ECO:0000256" key="1">
    <source>
        <dbReference type="SAM" id="MobiDB-lite"/>
    </source>
</evidence>
<dbReference type="InterPro" id="IPR007730">
    <property type="entry name" value="SPOR-like_dom"/>
</dbReference>
<dbReference type="Proteomes" id="UP000587586">
    <property type="component" value="Unassembled WGS sequence"/>
</dbReference>
<protein>
    <recommendedName>
        <fullName evidence="3">SPOR domain-containing protein</fullName>
    </recommendedName>
</protein>
<evidence type="ECO:0000259" key="3">
    <source>
        <dbReference type="PROSITE" id="PS51724"/>
    </source>
</evidence>
<name>A0A6V8N2C5_9BACT</name>
<sequence length="365" mass="38447">MAKDFNPDAEDQLPEKKSSQQLLLLILLLLILVFAYLYFFTGLIKPRGEEPKPLPSPAAEAPVKKPLPPRPDTSKAAPGKPEDAKATAGKPEEKKAEAGKPVAKPEEKKAEAGKPAAKPEEKKAAAGKPEEKKAKPEEKKAAAVPAKEAAKPGAPKEAVKAPAGKPEEKKAAAAKPGQPAKEAKPAQAKEKKTAAKAAGKEAAVPVKKVAAAAYALEINGDLAESEVTSALAKLKKAGIAQVVKTKSQKGEPMHRLFLADFANRDEALEELERLKLAAPDAFMLKENGRYAVYAGSYLRESKAASEQNRLQAKGVQLLPKTATLPVAVYKLRAGAFADMASAEKAAKSLKKSGLDAGVVKASKAK</sequence>
<dbReference type="RefSeq" id="WP_183359177.1">
    <property type="nucleotide sequence ID" value="NZ_BLXZ01000001.1"/>
</dbReference>
<comment type="caution">
    <text evidence="4">The sequence shown here is derived from an EMBL/GenBank/DDBJ whole genome shotgun (WGS) entry which is preliminary data.</text>
</comment>
<gene>
    <name evidence="4" type="ORF">GMLC_02150</name>
</gene>
<evidence type="ECO:0000256" key="2">
    <source>
        <dbReference type="SAM" id="Phobius"/>
    </source>
</evidence>
<feature type="compositionally biased region" description="Low complexity" evidence="1">
    <location>
        <begin position="142"/>
        <end position="164"/>
    </location>
</feature>
<evidence type="ECO:0000313" key="4">
    <source>
        <dbReference type="EMBL" id="GFO66636.1"/>
    </source>
</evidence>
<dbReference type="PROSITE" id="PS51724">
    <property type="entry name" value="SPOR"/>
    <property type="match status" value="1"/>
</dbReference>
<feature type="domain" description="SPOR" evidence="3">
    <location>
        <begin position="284"/>
        <end position="362"/>
    </location>
</feature>
<keyword evidence="5" id="KW-1185">Reference proteome</keyword>
<keyword evidence="2" id="KW-1133">Transmembrane helix</keyword>
<evidence type="ECO:0000313" key="5">
    <source>
        <dbReference type="Proteomes" id="UP000587586"/>
    </source>
</evidence>
<dbReference type="AlphaFoldDB" id="A0A6V8N2C5"/>
<dbReference type="Pfam" id="PF05036">
    <property type="entry name" value="SPOR"/>
    <property type="match status" value="2"/>
</dbReference>
<dbReference type="InterPro" id="IPR036680">
    <property type="entry name" value="SPOR-like_sf"/>
</dbReference>
<proteinExistence type="predicted"/>
<dbReference type="GO" id="GO:0042834">
    <property type="term" value="F:peptidoglycan binding"/>
    <property type="evidence" value="ECO:0007669"/>
    <property type="project" value="InterPro"/>
</dbReference>